<dbReference type="InterPro" id="IPR009270">
    <property type="entry name" value="DUF927"/>
</dbReference>
<evidence type="ECO:0000313" key="3">
    <source>
        <dbReference type="Proteomes" id="UP000031938"/>
    </source>
</evidence>
<evidence type="ECO:0000259" key="1">
    <source>
        <dbReference type="Pfam" id="PF06048"/>
    </source>
</evidence>
<proteinExistence type="predicted"/>
<dbReference type="Pfam" id="PF06048">
    <property type="entry name" value="DUF927"/>
    <property type="match status" value="1"/>
</dbReference>
<sequence>MTFMTLTASREYTDQINLVLPGAKIIKCRGYINNDEYSKAKAPLGSYKGKPSLTEDQIQKHLDKGGWIGTLIPEKHIVIDVDNKEVARYLYKLLSGEGYKFHLISTPNGCQMIFKNESEENKKIKMISKWFTSIGVIIDTRVGSTNSLIVFPTANTENREIVSSVEKVDELPTFLKPLWNTATTKDYRFPIPLLAGDRNQSIFELGSKIKRYGKDSHDLIEPSLKLVHKYFMIDKKGYSDYELQATINSITGFETPEQSNQVTAPKKLEKVESFMMPKPFFSQNNRLFKKEIKKVDGEFKEINALVSRYVPLITMIYEHIERGEVFYQISWKAECKWYQETVTAKTLASKPDLLCLADKGFSVTDLNGRTLIEYFDSFLAENDIPRMKMVDRLGKVNEEFIHPEITENISIIPSDFGYKRIVKSLSKKGNLEGWQSSVLDLIKDNPKALFVVMASFTSIVLEDLNLDPIICDLTGTTSRGKSRVLAAAASVWGESRGLINEFNATLNSLERKASFLRNYPLLIDDHNKAPRQMLEKLIYTHSGGMSKGRATIGGIHEDFTWNNMLICNGENSILNYVERAAGASARVISIEDFSFEDDEDNFFAMLSEGIENNFGEPGIAFLKAWQDRKNHLMPMYENFRDLFIKKSNNNDVLRRLSKHYAAIVFVADCLNTLFDYEIDCNSLVHLFDEMVTSNKTLDKSKELLNEILEDLDSDRRSIFYEYEPSHESKAVFKEDRLYLLPKYVKNFLGVETKQVRNDWLKKGFTYYLNQKNVAPDVKTIKHKGKTMQAIPINPDILTELGYDFKEEVVIR</sequence>
<comment type="caution">
    <text evidence="2">The sequence shown here is derived from an EMBL/GenBank/DDBJ whole genome shotgun (WGS) entry which is preliminary data.</text>
</comment>
<protein>
    <recommendedName>
        <fullName evidence="1">DUF927 domain-containing protein</fullName>
    </recommendedName>
</protein>
<evidence type="ECO:0000313" key="2">
    <source>
        <dbReference type="EMBL" id="KIL45002.1"/>
    </source>
</evidence>
<gene>
    <name evidence="2" type="ORF">KP78_25460</name>
</gene>
<dbReference type="EMBL" id="JXRP01000018">
    <property type="protein sequence ID" value="KIL45002.1"/>
    <property type="molecule type" value="Genomic_DNA"/>
</dbReference>
<feature type="domain" description="DUF927" evidence="1">
    <location>
        <begin position="313"/>
        <end position="554"/>
    </location>
</feature>
<reference evidence="2 3" key="1">
    <citation type="submission" date="2015-01" db="EMBL/GenBank/DDBJ databases">
        <title>Genome sequencing of Jeotgalibacillus soli.</title>
        <authorList>
            <person name="Goh K.M."/>
            <person name="Chan K.-G."/>
            <person name="Yaakop A.S."/>
            <person name="Ee R."/>
            <person name="Gan H.M."/>
            <person name="Chan C.S."/>
        </authorList>
    </citation>
    <scope>NUCLEOTIDE SEQUENCE [LARGE SCALE GENOMIC DNA]</scope>
    <source>
        <strain evidence="2 3">P9</strain>
    </source>
</reference>
<keyword evidence="3" id="KW-1185">Reference proteome</keyword>
<dbReference type="STRING" id="889306.KP78_25460"/>
<dbReference type="PATRIC" id="fig|889306.3.peg.2560"/>
<organism evidence="2 3">
    <name type="scientific">Jeotgalibacillus soli</name>
    <dbReference type="NCBI Taxonomy" id="889306"/>
    <lineage>
        <taxon>Bacteria</taxon>
        <taxon>Bacillati</taxon>
        <taxon>Bacillota</taxon>
        <taxon>Bacilli</taxon>
        <taxon>Bacillales</taxon>
        <taxon>Caryophanaceae</taxon>
        <taxon>Jeotgalibacillus</taxon>
    </lineage>
</organism>
<dbReference type="AlphaFoldDB" id="A0A0C2V7T1"/>
<name>A0A0C2V7T1_9BACL</name>
<accession>A0A0C2V7T1</accession>
<dbReference type="Proteomes" id="UP000031938">
    <property type="component" value="Unassembled WGS sequence"/>
</dbReference>